<proteinExistence type="predicted"/>
<organism evidence="2 3">
    <name type="scientific">Chionoecetes opilio</name>
    <name type="common">Atlantic snow crab</name>
    <name type="synonym">Cancer opilio</name>
    <dbReference type="NCBI Taxonomy" id="41210"/>
    <lineage>
        <taxon>Eukaryota</taxon>
        <taxon>Metazoa</taxon>
        <taxon>Ecdysozoa</taxon>
        <taxon>Arthropoda</taxon>
        <taxon>Crustacea</taxon>
        <taxon>Multicrustacea</taxon>
        <taxon>Malacostraca</taxon>
        <taxon>Eumalacostraca</taxon>
        <taxon>Eucarida</taxon>
        <taxon>Decapoda</taxon>
        <taxon>Pleocyemata</taxon>
        <taxon>Brachyura</taxon>
        <taxon>Eubrachyura</taxon>
        <taxon>Majoidea</taxon>
        <taxon>Majidae</taxon>
        <taxon>Chionoecetes</taxon>
    </lineage>
</organism>
<dbReference type="Proteomes" id="UP000770661">
    <property type="component" value="Unassembled WGS sequence"/>
</dbReference>
<gene>
    <name evidence="2" type="ORF">GWK47_004066</name>
</gene>
<keyword evidence="3" id="KW-1185">Reference proteome</keyword>
<dbReference type="AlphaFoldDB" id="A0A8J5CZG6"/>
<feature type="region of interest" description="Disordered" evidence="1">
    <location>
        <begin position="64"/>
        <end position="93"/>
    </location>
</feature>
<accession>A0A8J5CZG6</accession>
<evidence type="ECO:0000313" key="2">
    <source>
        <dbReference type="EMBL" id="KAG0727054.1"/>
    </source>
</evidence>
<comment type="caution">
    <text evidence="2">The sequence shown here is derived from an EMBL/GenBank/DDBJ whole genome shotgun (WGS) entry which is preliminary data.</text>
</comment>
<name>A0A8J5CZG6_CHIOP</name>
<evidence type="ECO:0000256" key="1">
    <source>
        <dbReference type="SAM" id="MobiDB-lite"/>
    </source>
</evidence>
<protein>
    <submittedName>
        <fullName evidence="2">Uncharacterized protein</fullName>
    </submittedName>
</protein>
<sequence>MPIAKLADDLWQQFLHNMSLQCPQLRPMDNTQLSPCSPSWYPSFRQKSSLSRIRSRLRSLLSEAMQGPPLPLSTPQQRQYRPPAPTPQRRQQLRFRSEKPRTLLVPHNFGSKPQVRPPLLVPPAGIQRKRRLVLVQRYFSPNLIIAAPPSRQTLQLQFPDHTHRRRCQRYPRARQSTKPYLPSCIFCAV</sequence>
<reference evidence="2" key="1">
    <citation type="submission" date="2020-07" db="EMBL/GenBank/DDBJ databases">
        <title>The High-quality genome of the commercially important snow crab, Chionoecetes opilio.</title>
        <authorList>
            <person name="Jeong J.-H."/>
            <person name="Ryu S."/>
        </authorList>
    </citation>
    <scope>NUCLEOTIDE SEQUENCE</scope>
    <source>
        <strain evidence="2">MADBK_172401_WGS</strain>
        <tissue evidence="2">Digestive gland</tissue>
    </source>
</reference>
<evidence type="ECO:0000313" key="3">
    <source>
        <dbReference type="Proteomes" id="UP000770661"/>
    </source>
</evidence>
<dbReference type="EMBL" id="JACEEZ010003759">
    <property type="protein sequence ID" value="KAG0727054.1"/>
    <property type="molecule type" value="Genomic_DNA"/>
</dbReference>